<name>A0A0D8BC36_9ACTN</name>
<keyword evidence="3" id="KW-1185">Reference proteome</keyword>
<protein>
    <submittedName>
        <fullName evidence="2">Methyltransferase family protein</fullName>
    </submittedName>
</protein>
<dbReference type="Proteomes" id="UP000032545">
    <property type="component" value="Unassembled WGS sequence"/>
</dbReference>
<dbReference type="CDD" id="cd02440">
    <property type="entry name" value="AdoMet_MTases"/>
    <property type="match status" value="1"/>
</dbReference>
<dbReference type="AlphaFoldDB" id="A0A0D8BC36"/>
<gene>
    <name evidence="2" type="ORF">FF36_04212</name>
</gene>
<dbReference type="RefSeq" id="WP_044886758.1">
    <property type="nucleotide sequence ID" value="NZ_JYFN01000036.1"/>
</dbReference>
<reference evidence="2 3" key="2">
    <citation type="journal article" date="2016" name="Genome Announc.">
        <title>Permanent Draft Genome Sequences for Two Variants of Frankia sp. Strain CpI1, the First Frankia Strain Isolated from Root Nodules of Comptonia peregrina.</title>
        <authorList>
            <person name="Oshone R."/>
            <person name="Hurst S.G.IV."/>
            <person name="Abebe-Akele F."/>
            <person name="Simpson S."/>
            <person name="Morris K."/>
            <person name="Thomas W.K."/>
            <person name="Tisa L.S."/>
        </authorList>
    </citation>
    <scope>NUCLEOTIDE SEQUENCE [LARGE SCALE GENOMIC DNA]</scope>
    <source>
        <strain evidence="3">CpI1-S</strain>
    </source>
</reference>
<dbReference type="SUPFAM" id="SSF53335">
    <property type="entry name" value="S-adenosyl-L-methionine-dependent methyltransferases"/>
    <property type="match status" value="1"/>
</dbReference>
<dbReference type="GO" id="GO:0032259">
    <property type="term" value="P:methylation"/>
    <property type="evidence" value="ECO:0007669"/>
    <property type="project" value="UniProtKB-KW"/>
</dbReference>
<dbReference type="PATRIC" id="fig|1502723.3.peg.3930"/>
<evidence type="ECO:0000313" key="2">
    <source>
        <dbReference type="EMBL" id="KJE21524.1"/>
    </source>
</evidence>
<feature type="domain" description="Methyltransferase type 12" evidence="1">
    <location>
        <begin position="48"/>
        <end position="151"/>
    </location>
</feature>
<sequence length="263" mass="28797">MAEPGTSAHYERLAGAYDENWTYSDAFLHWMAREMSEALALTSRDRIIDIGCGTGLYTRGVLELIRPSTPILCADPSEAMLSQLPVDPGLRPVCASAEQLAGVDGSEAELAVEPGSVDAVMVKEAIHHVAPTARARVVAGLADLLSADGRFLIVMLPTRIAYPLFDAALERFEELQPDPSDVADHMRDAGLSASLAYRDYPLTIPKDRYLAMVRSRYMSLLSTFDDDEIQAGVAEIDARHPETVLSFPDRFAFVLGIRRRSVS</sequence>
<evidence type="ECO:0000259" key="1">
    <source>
        <dbReference type="Pfam" id="PF08242"/>
    </source>
</evidence>
<keyword evidence="2" id="KW-0808">Transferase</keyword>
<accession>A0A0D8BC36</accession>
<dbReference type="Gene3D" id="3.40.50.150">
    <property type="entry name" value="Vaccinia Virus protein VP39"/>
    <property type="match status" value="1"/>
</dbReference>
<dbReference type="Pfam" id="PF08242">
    <property type="entry name" value="Methyltransf_12"/>
    <property type="match status" value="1"/>
</dbReference>
<dbReference type="PANTHER" id="PTHR43591">
    <property type="entry name" value="METHYLTRANSFERASE"/>
    <property type="match status" value="1"/>
</dbReference>
<dbReference type="InterPro" id="IPR029063">
    <property type="entry name" value="SAM-dependent_MTases_sf"/>
</dbReference>
<organism evidence="2 3">
    <name type="scientific">Frankia torreyi</name>
    <dbReference type="NCBI Taxonomy" id="1856"/>
    <lineage>
        <taxon>Bacteria</taxon>
        <taxon>Bacillati</taxon>
        <taxon>Actinomycetota</taxon>
        <taxon>Actinomycetes</taxon>
        <taxon>Frankiales</taxon>
        <taxon>Frankiaceae</taxon>
        <taxon>Frankia</taxon>
    </lineage>
</organism>
<reference evidence="3" key="1">
    <citation type="submission" date="2015-02" db="EMBL/GenBank/DDBJ databases">
        <title>Draft Genome of Frankia sp. CpI1-S.</title>
        <authorList>
            <person name="Oshone R.T."/>
            <person name="Ngom M."/>
            <person name="Ghodhbane-Gtari F."/>
            <person name="Gtari M."/>
            <person name="Morris K."/>
            <person name="Thomas K."/>
            <person name="Sen A."/>
            <person name="Tisa L.S."/>
        </authorList>
    </citation>
    <scope>NUCLEOTIDE SEQUENCE [LARGE SCALE GENOMIC DNA]</scope>
    <source>
        <strain evidence="3">CpI1-S</strain>
    </source>
</reference>
<dbReference type="EMBL" id="JYFN01000036">
    <property type="protein sequence ID" value="KJE21524.1"/>
    <property type="molecule type" value="Genomic_DNA"/>
</dbReference>
<dbReference type="InterPro" id="IPR013217">
    <property type="entry name" value="Methyltransf_12"/>
</dbReference>
<comment type="caution">
    <text evidence="2">The sequence shown here is derived from an EMBL/GenBank/DDBJ whole genome shotgun (WGS) entry which is preliminary data.</text>
</comment>
<dbReference type="GO" id="GO:0008168">
    <property type="term" value="F:methyltransferase activity"/>
    <property type="evidence" value="ECO:0007669"/>
    <property type="project" value="UniProtKB-KW"/>
</dbReference>
<evidence type="ECO:0000313" key="3">
    <source>
        <dbReference type="Proteomes" id="UP000032545"/>
    </source>
</evidence>
<keyword evidence="2" id="KW-0489">Methyltransferase</keyword>
<proteinExistence type="predicted"/>